<proteinExistence type="inferred from homology"/>
<evidence type="ECO:0000256" key="2">
    <source>
        <dbReference type="ARBA" id="ARBA00022723"/>
    </source>
</evidence>
<dbReference type="PATRIC" id="fig|545697.3.peg.2580"/>
<evidence type="ECO:0000259" key="4">
    <source>
        <dbReference type="Pfam" id="PF00884"/>
    </source>
</evidence>
<dbReference type="GO" id="GO:0046872">
    <property type="term" value="F:metal ion binding"/>
    <property type="evidence" value="ECO:0007669"/>
    <property type="project" value="UniProtKB-KW"/>
</dbReference>
<dbReference type="SUPFAM" id="SSF53649">
    <property type="entry name" value="Alkaline phosphatase-like"/>
    <property type="match status" value="1"/>
</dbReference>
<evidence type="ECO:0000256" key="3">
    <source>
        <dbReference type="ARBA" id="ARBA00022801"/>
    </source>
</evidence>
<dbReference type="Pfam" id="PF00884">
    <property type="entry name" value="Sulfatase"/>
    <property type="match status" value="1"/>
</dbReference>
<feature type="domain" description="Sulfatase N-terminal" evidence="4">
    <location>
        <begin position="5"/>
        <end position="363"/>
    </location>
</feature>
<dbReference type="InterPro" id="IPR024607">
    <property type="entry name" value="Sulfatase_CS"/>
</dbReference>
<dbReference type="HOGENOM" id="CLU_006332_9_2_9"/>
<gene>
    <name evidence="5" type="ORF">HMPREF0216_02624</name>
</gene>
<keyword evidence="2" id="KW-0479">Metal-binding</keyword>
<dbReference type="CDD" id="cd16022">
    <property type="entry name" value="sulfatase_like"/>
    <property type="match status" value="1"/>
</dbReference>
<evidence type="ECO:0000256" key="1">
    <source>
        <dbReference type="ARBA" id="ARBA00008779"/>
    </source>
</evidence>
<evidence type="ECO:0000313" key="6">
    <source>
        <dbReference type="Proteomes" id="UP000010420"/>
    </source>
</evidence>
<name>L1QA91_9CLOT</name>
<dbReference type="GO" id="GO:0005737">
    <property type="term" value="C:cytoplasm"/>
    <property type="evidence" value="ECO:0007669"/>
    <property type="project" value="TreeGrafter"/>
</dbReference>
<dbReference type="PROSITE" id="PS00149">
    <property type="entry name" value="SULFATASE_2"/>
    <property type="match status" value="1"/>
</dbReference>
<evidence type="ECO:0000313" key="5">
    <source>
        <dbReference type="EMBL" id="EKY24874.1"/>
    </source>
</evidence>
<keyword evidence="3" id="KW-0378">Hydrolase</keyword>
<dbReference type="STRING" id="545697.HMPREF0216_02624"/>
<dbReference type="PANTHER" id="PTHR45953:SF1">
    <property type="entry name" value="IDURONATE 2-SULFATASE"/>
    <property type="match status" value="1"/>
</dbReference>
<dbReference type="AlphaFoldDB" id="L1QA91"/>
<dbReference type="OrthoDB" id="279611at2"/>
<dbReference type="Proteomes" id="UP000010420">
    <property type="component" value="Unassembled WGS sequence"/>
</dbReference>
<comment type="caution">
    <text evidence="5">The sequence shown here is derived from an EMBL/GenBank/DDBJ whole genome shotgun (WGS) entry which is preliminary data.</text>
</comment>
<comment type="similarity">
    <text evidence="1">Belongs to the sulfatase family.</text>
</comment>
<dbReference type="eggNOG" id="COG3119">
    <property type="taxonomic scope" value="Bacteria"/>
</dbReference>
<dbReference type="InterPro" id="IPR000917">
    <property type="entry name" value="Sulfatase_N"/>
</dbReference>
<dbReference type="GO" id="GO:0008484">
    <property type="term" value="F:sulfuric ester hydrolase activity"/>
    <property type="evidence" value="ECO:0007669"/>
    <property type="project" value="TreeGrafter"/>
</dbReference>
<organism evidence="5 6">
    <name type="scientific">Clostridium celatum DSM 1785</name>
    <dbReference type="NCBI Taxonomy" id="545697"/>
    <lineage>
        <taxon>Bacteria</taxon>
        <taxon>Bacillati</taxon>
        <taxon>Bacillota</taxon>
        <taxon>Clostridia</taxon>
        <taxon>Eubacteriales</taxon>
        <taxon>Clostridiaceae</taxon>
        <taxon>Clostridium</taxon>
    </lineage>
</organism>
<dbReference type="EMBL" id="AMEZ01000077">
    <property type="protein sequence ID" value="EKY24874.1"/>
    <property type="molecule type" value="Genomic_DNA"/>
</dbReference>
<protein>
    <submittedName>
        <fullName evidence="5">Arylsulfatase</fullName>
    </submittedName>
</protein>
<keyword evidence="6" id="KW-1185">Reference proteome</keyword>
<accession>L1QA91</accession>
<dbReference type="PANTHER" id="PTHR45953">
    <property type="entry name" value="IDURONATE 2-SULFATASE"/>
    <property type="match status" value="1"/>
</dbReference>
<dbReference type="RefSeq" id="WP_005214657.1">
    <property type="nucleotide sequence ID" value="NZ_KB291667.1"/>
</dbReference>
<dbReference type="Gene3D" id="3.40.720.10">
    <property type="entry name" value="Alkaline Phosphatase, subunit A"/>
    <property type="match status" value="1"/>
</dbReference>
<sequence length="483" mass="55890">MKNKPNIILIMTDQMRGDCMGFAGHPDIKTPYLDSLASKGIYYPNAYSSCPTCVPARSILHTGLSQRHTGRVGYEDRVDWNYGCTMAGELSKAGYYTQAVGKMHVHPLRNYIGFNNVQLHDGYLHEYRYPNVEYSENQLIADDYFYWLKDTKGINADVINTGLDCNGWVARPWIYDEMSHPTNWVVTESIDFLRRRDPCKPFFLMTSFVRPHAPFDAPKYYFDLYKNKDLREPVKGDWNDEELIKKIGYRYNATTGPLDKELVKEMQIGYYACITHIDHQIGRLIQALVEHQVMDNTIIIFTSDHGEMLGDHNYIQKARPYQGSIKIPMFISGNEELLGRKYGVDESLVELRDIMPTFLDIVGADIPKHLDGKSMLKGNDRYYIHGEHLYDFKQKSHQFIVTKEDKYIWFSQTGEEQYFDLINDPNEAHNSINDKNKQERISELRNILIKELENSEEGYSDGKKLFVGCKTKPSLKNAILANC</sequence>
<dbReference type="InterPro" id="IPR017850">
    <property type="entry name" value="Alkaline_phosphatase_core_sf"/>
</dbReference>
<reference evidence="5 6" key="1">
    <citation type="submission" date="2012-05" db="EMBL/GenBank/DDBJ databases">
        <authorList>
            <person name="Weinstock G."/>
            <person name="Sodergren E."/>
            <person name="Lobos E.A."/>
            <person name="Fulton L."/>
            <person name="Fulton R."/>
            <person name="Courtney L."/>
            <person name="Fronick C."/>
            <person name="O'Laughlin M."/>
            <person name="Godfrey J."/>
            <person name="Wilson R.M."/>
            <person name="Miner T."/>
            <person name="Farmer C."/>
            <person name="Delehaunty K."/>
            <person name="Cordes M."/>
            <person name="Minx P."/>
            <person name="Tomlinson C."/>
            <person name="Chen J."/>
            <person name="Wollam A."/>
            <person name="Pepin K.H."/>
            <person name="Bhonagiri V."/>
            <person name="Zhang X."/>
            <person name="Suruliraj S."/>
            <person name="Warren W."/>
            <person name="Mitreva M."/>
            <person name="Mardis E.R."/>
            <person name="Wilson R.K."/>
        </authorList>
    </citation>
    <scope>NUCLEOTIDE SEQUENCE [LARGE SCALE GENOMIC DNA]</scope>
    <source>
        <strain evidence="5 6">DSM 1785</strain>
    </source>
</reference>
<dbReference type="NCBIfam" id="NF010322">
    <property type="entry name" value="PRK13759.1"/>
    <property type="match status" value="1"/>
</dbReference>